<organism evidence="1 2">
    <name type="scientific">Volvox africanus</name>
    <dbReference type="NCBI Taxonomy" id="51714"/>
    <lineage>
        <taxon>Eukaryota</taxon>
        <taxon>Viridiplantae</taxon>
        <taxon>Chlorophyta</taxon>
        <taxon>core chlorophytes</taxon>
        <taxon>Chlorophyceae</taxon>
        <taxon>CS clade</taxon>
        <taxon>Chlamydomonadales</taxon>
        <taxon>Volvocaceae</taxon>
        <taxon>Volvox</taxon>
    </lineage>
</organism>
<evidence type="ECO:0000313" key="2">
    <source>
        <dbReference type="Proteomes" id="UP000747399"/>
    </source>
</evidence>
<dbReference type="InterPro" id="IPR016024">
    <property type="entry name" value="ARM-type_fold"/>
</dbReference>
<dbReference type="EMBL" id="BNCO01000029">
    <property type="protein sequence ID" value="GIL58008.1"/>
    <property type="molecule type" value="Genomic_DNA"/>
</dbReference>
<dbReference type="Proteomes" id="UP000747399">
    <property type="component" value="Unassembled WGS sequence"/>
</dbReference>
<dbReference type="SUPFAM" id="SSF48371">
    <property type="entry name" value="ARM repeat"/>
    <property type="match status" value="1"/>
</dbReference>
<protein>
    <recommendedName>
        <fullName evidence="3">26S proteasome non-ATPase regulatory subunit 5</fullName>
    </recommendedName>
</protein>
<reference evidence="1" key="1">
    <citation type="journal article" date="2021" name="Proc. Natl. Acad. Sci. U.S.A.">
        <title>Three genomes in the algal genus Volvox reveal the fate of a haploid sex-determining region after a transition to homothallism.</title>
        <authorList>
            <person name="Yamamoto K."/>
            <person name="Hamaji T."/>
            <person name="Kawai-Toyooka H."/>
            <person name="Matsuzaki R."/>
            <person name="Takahashi F."/>
            <person name="Nishimura Y."/>
            <person name="Kawachi M."/>
            <person name="Noguchi H."/>
            <person name="Minakuchi Y."/>
            <person name="Umen J.G."/>
            <person name="Toyoda A."/>
            <person name="Nozaki H."/>
        </authorList>
    </citation>
    <scope>NUCLEOTIDE SEQUENCE</scope>
    <source>
        <strain evidence="1">NIES-3780</strain>
    </source>
</reference>
<dbReference type="AlphaFoldDB" id="A0A8J4F635"/>
<dbReference type="PANTHER" id="PTHR13554:SF10">
    <property type="entry name" value="26S PROTEASOME NON-ATPASE REGULATORY SUBUNIT 5"/>
    <property type="match status" value="1"/>
</dbReference>
<dbReference type="PANTHER" id="PTHR13554">
    <property type="entry name" value="26S PROTEASOME NON-ATPASE REGULATORY SUBUNIT 5-RELATED"/>
    <property type="match status" value="1"/>
</dbReference>
<keyword evidence="2" id="KW-1185">Reference proteome</keyword>
<sequence length="621" mass="62902">MDLGRGDLPELVEACRELDSLPQSLTDAQARGFLSEFPFERIFRALASAQGGSDVAFISDTLGRVLATESGSSILPNAIPYLEAASNAPLASLRLLAAEKYGTLLMDQERKYGSLNSKDRNGGVAELACLHLVRLMSDPEPTVAAAAAKSLRTYGSSSLTALQWLLSPGHAPSLALSAAAVSDALGGIVRLRALALALELAAGSTEGRPLENGYHHNAEAISASTSAAALSEAAVPYNERLQLLRSSGLLQPLLDQLADPADALACLAALQLLEGLLAGGGGVGMAATLAGIALPQLLALVSDPNLSDAALPLVAAILHRLLPEALPTADLAAALGGGGGGGNGAEANGVHATAATAGLQPILAAAPALLIAVRAVLDDRGNASAAAEACGLDALGTLGQSAVGAQLVLSDERLTRALCERALGRSPHPDVRMAALHAVASAAGLERAGAERSREAALLLPQCEEGLRLGMYGACGLRRPGEVLAGMLQQPFLELKLAAYRCIAALSLRSWFAVELVTTPDLYDRITDTTSESGAAACNWRHAAAAALWSTVSAAAAAAAAGDNDAAFIATLTAPTTVERIRAVVRAGPYGAEGGSTAAAAAASRMHGEHFVASRGAGGGA</sequence>
<dbReference type="GO" id="GO:0043248">
    <property type="term" value="P:proteasome assembly"/>
    <property type="evidence" value="ECO:0007669"/>
    <property type="project" value="InterPro"/>
</dbReference>
<dbReference type="InterPro" id="IPR019538">
    <property type="entry name" value="PSMD5"/>
</dbReference>
<gene>
    <name evidence="1" type="ORF">Vafri_13204</name>
</gene>
<dbReference type="GO" id="GO:0005829">
    <property type="term" value="C:cytosol"/>
    <property type="evidence" value="ECO:0007669"/>
    <property type="project" value="TreeGrafter"/>
</dbReference>
<evidence type="ECO:0008006" key="3">
    <source>
        <dbReference type="Google" id="ProtNLM"/>
    </source>
</evidence>
<name>A0A8J4F635_9CHLO</name>
<evidence type="ECO:0000313" key="1">
    <source>
        <dbReference type="EMBL" id="GIL58008.1"/>
    </source>
</evidence>
<comment type="caution">
    <text evidence="1">The sequence shown here is derived from an EMBL/GenBank/DDBJ whole genome shotgun (WGS) entry which is preliminary data.</text>
</comment>
<proteinExistence type="predicted"/>
<accession>A0A8J4F635</accession>